<organism evidence="3 4">
    <name type="scientific">Cytospora mali</name>
    <name type="common">Apple Valsa canker fungus</name>
    <name type="synonym">Valsa mali</name>
    <dbReference type="NCBI Taxonomy" id="578113"/>
    <lineage>
        <taxon>Eukaryota</taxon>
        <taxon>Fungi</taxon>
        <taxon>Dikarya</taxon>
        <taxon>Ascomycota</taxon>
        <taxon>Pezizomycotina</taxon>
        <taxon>Sordariomycetes</taxon>
        <taxon>Sordariomycetidae</taxon>
        <taxon>Diaporthales</taxon>
        <taxon>Cytosporaceae</taxon>
        <taxon>Cytospora</taxon>
    </lineage>
</organism>
<protein>
    <recommendedName>
        <fullName evidence="2">NADAR domain-containing protein</fullName>
    </recommendedName>
</protein>
<evidence type="ECO:0000259" key="2">
    <source>
        <dbReference type="Pfam" id="PF08719"/>
    </source>
</evidence>
<dbReference type="SMR" id="A0A194W887"/>
<dbReference type="Gene3D" id="1.10.357.40">
    <property type="entry name" value="YbiA-like"/>
    <property type="match status" value="1"/>
</dbReference>
<dbReference type="CDD" id="cd15457">
    <property type="entry name" value="NADAR"/>
    <property type="match status" value="1"/>
</dbReference>
<evidence type="ECO:0000256" key="1">
    <source>
        <dbReference type="SAM" id="MobiDB-lite"/>
    </source>
</evidence>
<dbReference type="SUPFAM" id="SSF143990">
    <property type="entry name" value="YbiA-like"/>
    <property type="match status" value="1"/>
</dbReference>
<accession>A0A194W887</accession>
<feature type="region of interest" description="Disordered" evidence="1">
    <location>
        <begin position="1"/>
        <end position="37"/>
    </location>
</feature>
<dbReference type="InterPro" id="IPR012816">
    <property type="entry name" value="NADAR"/>
</dbReference>
<dbReference type="Proteomes" id="UP000078559">
    <property type="component" value="Chromosome 9"/>
</dbReference>
<dbReference type="Pfam" id="PF08719">
    <property type="entry name" value="NADAR"/>
    <property type="match status" value="1"/>
</dbReference>
<feature type="domain" description="NADAR" evidence="2">
    <location>
        <begin position="36"/>
        <end position="166"/>
    </location>
</feature>
<dbReference type="EMBL" id="CM003106">
    <property type="protein sequence ID" value="KUI72689.1"/>
    <property type="molecule type" value="Genomic_DNA"/>
</dbReference>
<dbReference type="OrthoDB" id="206452at2759"/>
<dbReference type="NCBIfam" id="TIGR02464">
    <property type="entry name" value="ribofla_fusion"/>
    <property type="match status" value="1"/>
</dbReference>
<dbReference type="InterPro" id="IPR037238">
    <property type="entry name" value="YbiA-like_sf"/>
</dbReference>
<sequence>MESQPPRPQLPQGTPLVRSISPEKPNSLTAGCRNDGTDTSIIYPTAEHYMMYQKAKLFNDDEMAAEILAEHNTHPHKAKELGRGERERYRLVEEGTWLKVTSPVDDEGMKLKTLLLDTGERELVEAGPFDRIWGIGFMAKDAGRNREQWGLNVLGKALVAVRERLREEARPATHDMGDIEEGVNKHESLEDF</sequence>
<dbReference type="AlphaFoldDB" id="A0A194W887"/>
<reference evidence="3" key="1">
    <citation type="submission" date="2014-12" db="EMBL/GenBank/DDBJ databases">
        <title>Genome Sequence of Valsa Canker Pathogens Uncovers a Specific Adaption of Colonization on Woody Bark.</title>
        <authorList>
            <person name="Yin Z."/>
            <person name="Liu H."/>
            <person name="Gao X."/>
            <person name="Li Z."/>
            <person name="Song N."/>
            <person name="Ke X."/>
            <person name="Dai Q."/>
            <person name="Wu Y."/>
            <person name="Sun Y."/>
            <person name="Xu J.-R."/>
            <person name="Kang Z.K."/>
            <person name="Wang L."/>
            <person name="Huang L."/>
        </authorList>
    </citation>
    <scope>NUCLEOTIDE SEQUENCE [LARGE SCALE GENOMIC DNA]</scope>
    <source>
        <strain evidence="3">03-8</strain>
    </source>
</reference>
<evidence type="ECO:0000313" key="3">
    <source>
        <dbReference type="EMBL" id="KUI72689.1"/>
    </source>
</evidence>
<keyword evidence="4" id="KW-1185">Reference proteome</keyword>
<evidence type="ECO:0000313" key="4">
    <source>
        <dbReference type="Proteomes" id="UP000078559"/>
    </source>
</evidence>
<proteinExistence type="predicted"/>
<gene>
    <name evidence="3" type="ORF">VM1G_08221</name>
</gene>
<name>A0A194W887_CYTMA</name>